<reference evidence="1 2" key="1">
    <citation type="submission" date="2011-02" db="EMBL/GenBank/DDBJ databases">
        <authorList>
            <person name="Muzny D."/>
            <person name="Qin X."/>
            <person name="Deng J."/>
            <person name="Jiang H."/>
            <person name="Liu Y."/>
            <person name="Qu J."/>
            <person name="Song X.-Z."/>
            <person name="Zhang L."/>
            <person name="Thornton R."/>
            <person name="Coyle M."/>
            <person name="Francisco L."/>
            <person name="Jackson L."/>
            <person name="Javaid M."/>
            <person name="Korchina V."/>
            <person name="Kovar C."/>
            <person name="Mata R."/>
            <person name="Mathew T."/>
            <person name="Ngo R."/>
            <person name="Nguyen L."/>
            <person name="Nguyen N."/>
            <person name="Okwuonu G."/>
            <person name="Ongeri F."/>
            <person name="Pham C."/>
            <person name="Simmons D."/>
            <person name="Wilczek-Boney K."/>
            <person name="Hale W."/>
            <person name="Jakkamsetti A."/>
            <person name="Pham P."/>
            <person name="Ruth R."/>
            <person name="San Lucas F."/>
            <person name="Warren J."/>
            <person name="Zhang J."/>
            <person name="Zhao Z."/>
            <person name="Zhou C."/>
            <person name="Zhu D."/>
            <person name="Lee S."/>
            <person name="Bess C."/>
            <person name="Blankenburg K."/>
            <person name="Forbes L."/>
            <person name="Fu Q."/>
            <person name="Gubbala S."/>
            <person name="Hirani K."/>
            <person name="Jayaseelan J.C."/>
            <person name="Lara F."/>
            <person name="Munidasa M."/>
            <person name="Palculict T."/>
            <person name="Patil S."/>
            <person name="Pu L.-L."/>
            <person name="Saada N."/>
            <person name="Tang L."/>
            <person name="Weissenberger G."/>
            <person name="Zhu Y."/>
            <person name="Hemphill L."/>
            <person name="Shang Y."/>
            <person name="Youmans B."/>
            <person name="Ayvaz T."/>
            <person name="Ross M."/>
            <person name="Santibanez J."/>
            <person name="Aqrawi P."/>
            <person name="Gross S."/>
            <person name="Joshi V."/>
            <person name="Fowler G."/>
            <person name="Nazareth L."/>
            <person name="Reid J."/>
            <person name="Worley K."/>
            <person name="Petrosino J."/>
            <person name="Highlander S."/>
            <person name="Gibbs R."/>
        </authorList>
    </citation>
    <scope>NUCLEOTIDE SEQUENCE [LARGE SCALE GENOMIC DNA]</scope>
    <source>
        <strain evidence="1 2">ATCC BAA-1200</strain>
    </source>
</reference>
<dbReference type="EMBL" id="AFAY01000012">
    <property type="protein sequence ID" value="EGF11609.1"/>
    <property type="molecule type" value="Genomic_DNA"/>
</dbReference>
<comment type="caution">
    <text evidence="1">The sequence shown here is derived from an EMBL/GenBank/DDBJ whole genome shotgun (WGS) entry which is preliminary data.</text>
</comment>
<gene>
    <name evidence="1" type="ORF">HMPREF9123_0725</name>
</gene>
<accession>F2BAC1</accession>
<dbReference type="AlphaFoldDB" id="F2BAC1"/>
<dbReference type="HOGENOM" id="CLU_3313179_0_0_4"/>
<evidence type="ECO:0000313" key="1">
    <source>
        <dbReference type="EMBL" id="EGF11609.1"/>
    </source>
</evidence>
<organism evidence="1 2">
    <name type="scientific">Neisseria bacilliformis ATCC BAA-1200</name>
    <dbReference type="NCBI Taxonomy" id="888742"/>
    <lineage>
        <taxon>Bacteria</taxon>
        <taxon>Pseudomonadati</taxon>
        <taxon>Pseudomonadota</taxon>
        <taxon>Betaproteobacteria</taxon>
        <taxon>Neisseriales</taxon>
        <taxon>Neisseriaceae</taxon>
        <taxon>Neisseria</taxon>
    </lineage>
</organism>
<evidence type="ECO:0000313" key="2">
    <source>
        <dbReference type="Proteomes" id="UP000004105"/>
    </source>
</evidence>
<sequence length="39" mass="4523">MLIECVQMPILYLSVVAIDDLRDRLKSVFQTASVYICLY</sequence>
<protein>
    <submittedName>
        <fullName evidence="1">Uncharacterized protein</fullName>
    </submittedName>
</protein>
<name>F2BAC1_9NEIS</name>
<keyword evidence="2" id="KW-1185">Reference proteome</keyword>
<dbReference type="Proteomes" id="UP000004105">
    <property type="component" value="Unassembled WGS sequence"/>
</dbReference>
<proteinExistence type="predicted"/>